<keyword evidence="2" id="KW-1133">Transmembrane helix</keyword>
<name>X6N2X0_RETFI</name>
<sequence length="164" mass="19328">QSSNSFQSALSRFNNELKSRQKRHIGHIDKNLTEEEIDNLVSDPTRAETYIQQSFQLVDVGDVLFFFFFFFFLPFIVAMMDRLVEIESRTQGMQKIYDSLEELRSMWHELHFLVSEQQEYLDSIENNVSQTKEYIAQATVNLAKAEKSQKTSRKVENKQKKDCI</sequence>
<reference evidence="4 5" key="1">
    <citation type="journal article" date="2013" name="Curr. Biol.">
        <title>The Genome of the Foraminiferan Reticulomyxa filosa.</title>
        <authorList>
            <person name="Glockner G."/>
            <person name="Hulsmann N."/>
            <person name="Schleicher M."/>
            <person name="Noegel A.A."/>
            <person name="Eichinger L."/>
            <person name="Gallinger C."/>
            <person name="Pawlowski J."/>
            <person name="Sierra R."/>
            <person name="Euteneuer U."/>
            <person name="Pillet L."/>
            <person name="Moustafa A."/>
            <person name="Platzer M."/>
            <person name="Groth M."/>
            <person name="Szafranski K."/>
            <person name="Schliwa M."/>
        </authorList>
    </citation>
    <scope>NUCLEOTIDE SEQUENCE [LARGE SCALE GENOMIC DNA]</scope>
</reference>
<dbReference type="AlphaFoldDB" id="X6N2X0"/>
<dbReference type="GO" id="GO:0000149">
    <property type="term" value="F:SNARE binding"/>
    <property type="evidence" value="ECO:0007669"/>
    <property type="project" value="TreeGrafter"/>
</dbReference>
<gene>
    <name evidence="4" type="ORF">RFI_16967</name>
</gene>
<dbReference type="GO" id="GO:0006906">
    <property type="term" value="P:vesicle fusion"/>
    <property type="evidence" value="ECO:0007669"/>
    <property type="project" value="TreeGrafter"/>
</dbReference>
<keyword evidence="2" id="KW-0472">Membrane</keyword>
<dbReference type="CDD" id="cd15848">
    <property type="entry name" value="SNARE_syntaxin1-like"/>
    <property type="match status" value="1"/>
</dbReference>
<feature type="domain" description="T-SNARE coiled-coil homology" evidence="3">
    <location>
        <begin position="83"/>
        <end position="145"/>
    </location>
</feature>
<dbReference type="PROSITE" id="PS50192">
    <property type="entry name" value="T_SNARE"/>
    <property type="match status" value="1"/>
</dbReference>
<dbReference type="InterPro" id="IPR010989">
    <property type="entry name" value="SNARE"/>
</dbReference>
<evidence type="ECO:0000313" key="4">
    <source>
        <dbReference type="EMBL" id="ETO20248.1"/>
    </source>
</evidence>
<proteinExistence type="inferred from homology"/>
<keyword evidence="5" id="KW-1185">Reference proteome</keyword>
<dbReference type="SMART" id="SM00397">
    <property type="entry name" value="t_SNARE"/>
    <property type="match status" value="1"/>
</dbReference>
<dbReference type="SUPFAM" id="SSF47661">
    <property type="entry name" value="t-snare proteins"/>
    <property type="match status" value="1"/>
</dbReference>
<evidence type="ECO:0000313" key="5">
    <source>
        <dbReference type="Proteomes" id="UP000023152"/>
    </source>
</evidence>
<dbReference type="GO" id="GO:0031201">
    <property type="term" value="C:SNARE complex"/>
    <property type="evidence" value="ECO:0007669"/>
    <property type="project" value="TreeGrafter"/>
</dbReference>
<accession>X6N2X0</accession>
<keyword evidence="2" id="KW-0812">Transmembrane</keyword>
<feature type="non-terminal residue" evidence="4">
    <location>
        <position position="1"/>
    </location>
</feature>
<comment type="similarity">
    <text evidence="1">Belongs to the syntaxin family.</text>
</comment>
<dbReference type="InterPro" id="IPR000727">
    <property type="entry name" value="T_SNARE_dom"/>
</dbReference>
<dbReference type="GO" id="GO:0006886">
    <property type="term" value="P:intracellular protein transport"/>
    <property type="evidence" value="ECO:0007669"/>
    <property type="project" value="TreeGrafter"/>
</dbReference>
<dbReference type="GO" id="GO:0012505">
    <property type="term" value="C:endomembrane system"/>
    <property type="evidence" value="ECO:0007669"/>
    <property type="project" value="TreeGrafter"/>
</dbReference>
<dbReference type="Gene3D" id="1.20.58.70">
    <property type="match status" value="1"/>
</dbReference>
<evidence type="ECO:0000259" key="3">
    <source>
        <dbReference type="PROSITE" id="PS50192"/>
    </source>
</evidence>
<dbReference type="InterPro" id="IPR045242">
    <property type="entry name" value="Syntaxin"/>
</dbReference>
<dbReference type="Pfam" id="PF05739">
    <property type="entry name" value="SNARE"/>
    <property type="match status" value="1"/>
</dbReference>
<evidence type="ECO:0000256" key="1">
    <source>
        <dbReference type="ARBA" id="ARBA00009063"/>
    </source>
</evidence>
<dbReference type="GO" id="GO:0005484">
    <property type="term" value="F:SNAP receptor activity"/>
    <property type="evidence" value="ECO:0007669"/>
    <property type="project" value="TreeGrafter"/>
</dbReference>
<dbReference type="PANTHER" id="PTHR19957">
    <property type="entry name" value="SYNTAXIN"/>
    <property type="match status" value="1"/>
</dbReference>
<dbReference type="OrthoDB" id="10255013at2759"/>
<dbReference type="Proteomes" id="UP000023152">
    <property type="component" value="Unassembled WGS sequence"/>
</dbReference>
<evidence type="ECO:0000256" key="2">
    <source>
        <dbReference type="SAM" id="Phobius"/>
    </source>
</evidence>
<dbReference type="GO" id="GO:0048278">
    <property type="term" value="P:vesicle docking"/>
    <property type="evidence" value="ECO:0007669"/>
    <property type="project" value="TreeGrafter"/>
</dbReference>
<feature type="transmembrane region" description="Helical" evidence="2">
    <location>
        <begin position="63"/>
        <end position="84"/>
    </location>
</feature>
<protein>
    <recommendedName>
        <fullName evidence="3">t-SNARE coiled-coil homology domain-containing protein</fullName>
    </recommendedName>
</protein>
<comment type="caution">
    <text evidence="4">The sequence shown here is derived from an EMBL/GenBank/DDBJ whole genome shotgun (WGS) entry which is preliminary data.</text>
</comment>
<organism evidence="4 5">
    <name type="scientific">Reticulomyxa filosa</name>
    <dbReference type="NCBI Taxonomy" id="46433"/>
    <lineage>
        <taxon>Eukaryota</taxon>
        <taxon>Sar</taxon>
        <taxon>Rhizaria</taxon>
        <taxon>Retaria</taxon>
        <taxon>Foraminifera</taxon>
        <taxon>Monothalamids</taxon>
        <taxon>Reticulomyxidae</taxon>
        <taxon>Reticulomyxa</taxon>
    </lineage>
</organism>
<dbReference type="EMBL" id="ASPP01012804">
    <property type="protein sequence ID" value="ETO20248.1"/>
    <property type="molecule type" value="Genomic_DNA"/>
</dbReference>